<reference evidence="1 2" key="1">
    <citation type="journal article" date="2014" name="Am. J. Bot.">
        <title>Genome assembly and annotation for red clover (Trifolium pratense; Fabaceae).</title>
        <authorList>
            <person name="Istvanek J."/>
            <person name="Jaros M."/>
            <person name="Krenek A."/>
            <person name="Repkova J."/>
        </authorList>
    </citation>
    <scope>NUCLEOTIDE SEQUENCE [LARGE SCALE GENOMIC DNA]</scope>
    <source>
        <strain evidence="2">cv. Tatra</strain>
        <tissue evidence="1">Young leaves</tissue>
    </source>
</reference>
<evidence type="ECO:0000313" key="2">
    <source>
        <dbReference type="Proteomes" id="UP000236291"/>
    </source>
</evidence>
<reference evidence="1 2" key="2">
    <citation type="journal article" date="2017" name="Front. Plant Sci.">
        <title>Gene Classification and Mining of Molecular Markers Useful in Red Clover (Trifolium pratense) Breeding.</title>
        <authorList>
            <person name="Istvanek J."/>
            <person name="Dluhosova J."/>
            <person name="Dluhos P."/>
            <person name="Patkova L."/>
            <person name="Nedelnik J."/>
            <person name="Repkova J."/>
        </authorList>
    </citation>
    <scope>NUCLEOTIDE SEQUENCE [LARGE SCALE GENOMIC DNA]</scope>
    <source>
        <strain evidence="2">cv. Tatra</strain>
        <tissue evidence="1">Young leaves</tissue>
    </source>
</reference>
<feature type="non-terminal residue" evidence="1">
    <location>
        <position position="1"/>
    </location>
</feature>
<proteinExistence type="predicted"/>
<dbReference type="Proteomes" id="UP000236291">
    <property type="component" value="Unassembled WGS sequence"/>
</dbReference>
<organism evidence="1 2">
    <name type="scientific">Trifolium pratense</name>
    <name type="common">Red clover</name>
    <dbReference type="NCBI Taxonomy" id="57577"/>
    <lineage>
        <taxon>Eukaryota</taxon>
        <taxon>Viridiplantae</taxon>
        <taxon>Streptophyta</taxon>
        <taxon>Embryophyta</taxon>
        <taxon>Tracheophyta</taxon>
        <taxon>Spermatophyta</taxon>
        <taxon>Magnoliopsida</taxon>
        <taxon>eudicotyledons</taxon>
        <taxon>Gunneridae</taxon>
        <taxon>Pentapetalae</taxon>
        <taxon>rosids</taxon>
        <taxon>fabids</taxon>
        <taxon>Fabales</taxon>
        <taxon>Fabaceae</taxon>
        <taxon>Papilionoideae</taxon>
        <taxon>50 kb inversion clade</taxon>
        <taxon>NPAAA clade</taxon>
        <taxon>Hologalegina</taxon>
        <taxon>IRL clade</taxon>
        <taxon>Trifolieae</taxon>
        <taxon>Trifolium</taxon>
    </lineage>
</organism>
<gene>
    <name evidence="1" type="ORF">L195_g060263</name>
</gene>
<comment type="caution">
    <text evidence="1">The sequence shown here is derived from an EMBL/GenBank/DDBJ whole genome shotgun (WGS) entry which is preliminary data.</text>
</comment>
<name>A0A2K3K2T4_TRIPR</name>
<dbReference type="EMBL" id="ASHM01137466">
    <property type="protein sequence ID" value="PNX60601.1"/>
    <property type="molecule type" value="Genomic_DNA"/>
</dbReference>
<protein>
    <submittedName>
        <fullName evidence="1">Peroxisome biogenesis protein 1-like</fullName>
    </submittedName>
</protein>
<sequence>EKVPVIRQELANHITEAINHAPSVVIFDNLDSIISTPDSEGSQPSMPVAGLTDFLVDIMDEYGVRSITLVLCAADSLKCCSCYCSL</sequence>
<accession>A0A2K3K2T4</accession>
<evidence type="ECO:0000313" key="1">
    <source>
        <dbReference type="EMBL" id="PNX60601.1"/>
    </source>
</evidence>
<dbReference type="AlphaFoldDB" id="A0A2K3K2T4"/>
<dbReference type="STRING" id="57577.A0A2K3K2T4"/>